<dbReference type="EMBL" id="QUAH01000006">
    <property type="protein sequence ID" value="RFT15767.1"/>
    <property type="molecule type" value="Genomic_DNA"/>
</dbReference>
<dbReference type="GO" id="GO:0046872">
    <property type="term" value="F:metal ion binding"/>
    <property type="evidence" value="ECO:0007669"/>
    <property type="project" value="UniProtKB-UniRule"/>
</dbReference>
<evidence type="ECO:0000256" key="5">
    <source>
        <dbReference type="ARBA" id="ARBA00022490"/>
    </source>
</evidence>
<dbReference type="PANTHER" id="PTHR30457">
    <property type="entry name" value="5'-NUCLEOTIDASE SURE"/>
    <property type="match status" value="1"/>
</dbReference>
<dbReference type="GO" id="GO:0000166">
    <property type="term" value="F:nucleotide binding"/>
    <property type="evidence" value="ECO:0007669"/>
    <property type="project" value="UniProtKB-KW"/>
</dbReference>
<feature type="binding site" evidence="9">
    <location>
        <position position="103"/>
    </location>
    <ligand>
        <name>a divalent metal cation</name>
        <dbReference type="ChEBI" id="CHEBI:60240"/>
    </ligand>
</feature>
<dbReference type="EC" id="3.1.3.5" evidence="9"/>
<dbReference type="HAMAP" id="MF_00060">
    <property type="entry name" value="SurE"/>
    <property type="match status" value="1"/>
</dbReference>
<dbReference type="PANTHER" id="PTHR30457:SF12">
    <property type="entry name" value="5'_3'-NUCLEOTIDASE SURE"/>
    <property type="match status" value="1"/>
</dbReference>
<dbReference type="FunFam" id="3.40.1210.10:FF:000001">
    <property type="entry name" value="5'/3'-nucleotidase SurE"/>
    <property type="match status" value="1"/>
</dbReference>
<evidence type="ECO:0000256" key="9">
    <source>
        <dbReference type="HAMAP-Rule" id="MF_00060"/>
    </source>
</evidence>
<evidence type="ECO:0000259" key="10">
    <source>
        <dbReference type="Pfam" id="PF01975"/>
    </source>
</evidence>
<sequence length="273" mass="30128">MKKKTSASAKNSPLFLLTNDDGYFAPGLTALAEELGQLGQVYVVAPDREKSSISLALTLRRPLRAEKIDRNIYAVDGTPADCVYIALRHILPRRPDLLVSGMNRGANLGCQDVSYSGTVAAALQGTFLGIPSIAVSLMGARTNNGHVYDFKRAAALVRPMVETILKNGLPPRVYLNINIPPLPVRGIKITRLGEKRYSPELVRKRDPRGKTYFWIGFSSPRGVGPRDSDVHVVDRGWISITPLQIDRTAHPLLGHRLLESLKDCWKNRPDKKG</sequence>
<feature type="domain" description="Survival protein SurE-like phosphatase/nucleotidase" evidence="10">
    <location>
        <begin position="16"/>
        <end position="198"/>
    </location>
</feature>
<gene>
    <name evidence="9" type="primary">surE</name>
    <name evidence="11" type="ORF">OP8BY_2165</name>
</gene>
<dbReference type="InterPro" id="IPR036523">
    <property type="entry name" value="SurE-like_sf"/>
</dbReference>
<dbReference type="GO" id="GO:0008253">
    <property type="term" value="F:5'-nucleotidase activity"/>
    <property type="evidence" value="ECO:0007669"/>
    <property type="project" value="UniProtKB-UniRule"/>
</dbReference>
<evidence type="ECO:0000313" key="11">
    <source>
        <dbReference type="EMBL" id="RFT15767.1"/>
    </source>
</evidence>
<comment type="similarity">
    <text evidence="4 9">Belongs to the SurE nucleotidase family.</text>
</comment>
<evidence type="ECO:0000256" key="7">
    <source>
        <dbReference type="ARBA" id="ARBA00022741"/>
    </source>
</evidence>
<comment type="function">
    <text evidence="9">Nucleotidase that shows phosphatase activity on nucleoside 5'-monophosphates.</text>
</comment>
<feature type="binding site" evidence="9">
    <location>
        <position position="20"/>
    </location>
    <ligand>
        <name>a divalent metal cation</name>
        <dbReference type="ChEBI" id="CHEBI:60240"/>
    </ligand>
</feature>
<dbReference type="AlphaFoldDB" id="A0A3E2BMB7"/>
<dbReference type="Gene3D" id="3.40.1210.10">
    <property type="entry name" value="Survival protein SurE-like phosphatase/nucleotidase"/>
    <property type="match status" value="1"/>
</dbReference>
<protein>
    <recommendedName>
        <fullName evidence="9">5'-nucleotidase SurE</fullName>
        <ecNumber evidence="9">3.1.3.5</ecNumber>
    </recommendedName>
    <alternativeName>
        <fullName evidence="9">Nucleoside 5'-monophosphate phosphohydrolase</fullName>
    </alternativeName>
</protein>
<keyword evidence="8 9" id="KW-0378">Hydrolase</keyword>
<feature type="binding site" evidence="9">
    <location>
        <position position="51"/>
    </location>
    <ligand>
        <name>a divalent metal cation</name>
        <dbReference type="ChEBI" id="CHEBI:60240"/>
    </ligand>
</feature>
<reference evidence="11 12" key="1">
    <citation type="submission" date="2018-08" db="EMBL/GenBank/DDBJ databases">
        <title>Genome analysis of the thermophilic bacterium of the candidate phylum Aminicenantes from deep subsurface aquifer revealed its physiology and ecological role.</title>
        <authorList>
            <person name="Kadnikov V.V."/>
            <person name="Mardanov A.V."/>
            <person name="Beletsky A.V."/>
            <person name="Karnachuk O.V."/>
            <person name="Ravin N.V."/>
        </authorList>
    </citation>
    <scope>NUCLEOTIDE SEQUENCE [LARGE SCALE GENOMIC DNA]</scope>
    <source>
        <strain evidence="11">BY38</strain>
    </source>
</reference>
<dbReference type="GO" id="GO:0004309">
    <property type="term" value="F:exopolyphosphatase activity"/>
    <property type="evidence" value="ECO:0007669"/>
    <property type="project" value="TreeGrafter"/>
</dbReference>
<evidence type="ECO:0000256" key="6">
    <source>
        <dbReference type="ARBA" id="ARBA00022723"/>
    </source>
</evidence>
<dbReference type="Pfam" id="PF01975">
    <property type="entry name" value="SurE"/>
    <property type="match status" value="1"/>
</dbReference>
<keyword evidence="6 9" id="KW-0479">Metal-binding</keyword>
<dbReference type="NCBIfam" id="NF001490">
    <property type="entry name" value="PRK00346.1-4"/>
    <property type="match status" value="1"/>
</dbReference>
<evidence type="ECO:0000313" key="12">
    <source>
        <dbReference type="Proteomes" id="UP000257323"/>
    </source>
</evidence>
<dbReference type="NCBIfam" id="TIGR00087">
    <property type="entry name" value="surE"/>
    <property type="match status" value="1"/>
</dbReference>
<dbReference type="Proteomes" id="UP000257323">
    <property type="component" value="Unassembled WGS sequence"/>
</dbReference>
<comment type="catalytic activity">
    <reaction evidence="1 9">
        <text>a ribonucleoside 5'-phosphate + H2O = a ribonucleoside + phosphate</text>
        <dbReference type="Rhea" id="RHEA:12484"/>
        <dbReference type="ChEBI" id="CHEBI:15377"/>
        <dbReference type="ChEBI" id="CHEBI:18254"/>
        <dbReference type="ChEBI" id="CHEBI:43474"/>
        <dbReference type="ChEBI" id="CHEBI:58043"/>
        <dbReference type="EC" id="3.1.3.5"/>
    </reaction>
</comment>
<name>A0A3E2BMB7_9BACT</name>
<dbReference type="InterPro" id="IPR030048">
    <property type="entry name" value="SurE"/>
</dbReference>
<feature type="binding site" evidence="9">
    <location>
        <position position="21"/>
    </location>
    <ligand>
        <name>a divalent metal cation</name>
        <dbReference type="ChEBI" id="CHEBI:60240"/>
    </ligand>
</feature>
<evidence type="ECO:0000256" key="3">
    <source>
        <dbReference type="ARBA" id="ARBA00004496"/>
    </source>
</evidence>
<evidence type="ECO:0000256" key="1">
    <source>
        <dbReference type="ARBA" id="ARBA00000815"/>
    </source>
</evidence>
<comment type="subcellular location">
    <subcellularLocation>
        <location evidence="3 9">Cytoplasm</location>
    </subcellularLocation>
</comment>
<dbReference type="InterPro" id="IPR002828">
    <property type="entry name" value="SurE-like_Pase/nucleotidase"/>
</dbReference>
<evidence type="ECO:0000256" key="2">
    <source>
        <dbReference type="ARBA" id="ARBA00001946"/>
    </source>
</evidence>
<comment type="cofactor">
    <cofactor evidence="2">
        <name>Mg(2+)</name>
        <dbReference type="ChEBI" id="CHEBI:18420"/>
    </cofactor>
</comment>
<keyword evidence="7 9" id="KW-0547">Nucleotide-binding</keyword>
<keyword evidence="5 9" id="KW-0963">Cytoplasm</keyword>
<proteinExistence type="inferred from homology"/>
<accession>A0A3E2BMB7</accession>
<comment type="cofactor">
    <cofactor evidence="9">
        <name>a divalent metal cation</name>
        <dbReference type="ChEBI" id="CHEBI:60240"/>
    </cofactor>
    <text evidence="9">Binds 1 divalent metal cation per subunit.</text>
</comment>
<evidence type="ECO:0000256" key="8">
    <source>
        <dbReference type="ARBA" id="ARBA00022801"/>
    </source>
</evidence>
<evidence type="ECO:0000256" key="4">
    <source>
        <dbReference type="ARBA" id="ARBA00011062"/>
    </source>
</evidence>
<dbReference type="GO" id="GO:0005737">
    <property type="term" value="C:cytoplasm"/>
    <property type="evidence" value="ECO:0007669"/>
    <property type="project" value="UniProtKB-SubCell"/>
</dbReference>
<organism evidence="11 12">
    <name type="scientific">Candidatus Saccharicenans subterraneus</name>
    <dbReference type="NCBI Taxonomy" id="2508984"/>
    <lineage>
        <taxon>Bacteria</taxon>
        <taxon>Candidatus Aminicenantota</taxon>
        <taxon>Candidatus Aminicenantia</taxon>
        <taxon>Candidatus Aminicenantales</taxon>
        <taxon>Candidatus Saccharicenantaceae</taxon>
        <taxon>Candidatus Saccharicenans</taxon>
    </lineage>
</organism>
<comment type="caution">
    <text evidence="11">The sequence shown here is derived from an EMBL/GenBank/DDBJ whole genome shotgun (WGS) entry which is preliminary data.</text>
</comment>
<dbReference type="SUPFAM" id="SSF64167">
    <property type="entry name" value="SurE-like"/>
    <property type="match status" value="1"/>
</dbReference>
<dbReference type="GO" id="GO:0008254">
    <property type="term" value="F:3'-nucleotidase activity"/>
    <property type="evidence" value="ECO:0007669"/>
    <property type="project" value="TreeGrafter"/>
</dbReference>